<evidence type="ECO:0000256" key="3">
    <source>
        <dbReference type="ARBA" id="ARBA00022692"/>
    </source>
</evidence>
<keyword evidence="5 6" id="KW-0472">Membrane</keyword>
<dbReference type="STRING" id="562729.RNAN_1482"/>
<organism evidence="8 9">
    <name type="scientific">Rheinheimera nanhaiensis E407-8</name>
    <dbReference type="NCBI Taxonomy" id="562729"/>
    <lineage>
        <taxon>Bacteria</taxon>
        <taxon>Pseudomonadati</taxon>
        <taxon>Pseudomonadota</taxon>
        <taxon>Gammaproteobacteria</taxon>
        <taxon>Chromatiales</taxon>
        <taxon>Chromatiaceae</taxon>
        <taxon>Rheinheimera</taxon>
    </lineage>
</organism>
<dbReference type="InterPro" id="IPR016174">
    <property type="entry name" value="Di-haem_cyt_TM"/>
</dbReference>
<dbReference type="Gene3D" id="1.20.950.20">
    <property type="entry name" value="Transmembrane di-heme cytochromes, Chain C"/>
    <property type="match status" value="1"/>
</dbReference>
<proteinExistence type="predicted"/>
<feature type="domain" description="Cytochrome b561 bacterial/Ni-hydrogenase" evidence="7">
    <location>
        <begin position="7"/>
        <end position="175"/>
    </location>
</feature>
<feature type="transmembrane region" description="Helical" evidence="6">
    <location>
        <begin position="12"/>
        <end position="28"/>
    </location>
</feature>
<feature type="transmembrane region" description="Helical" evidence="6">
    <location>
        <begin position="144"/>
        <end position="163"/>
    </location>
</feature>
<dbReference type="GO" id="GO:0022904">
    <property type="term" value="P:respiratory electron transport chain"/>
    <property type="evidence" value="ECO:0007669"/>
    <property type="project" value="InterPro"/>
</dbReference>
<reference evidence="8 9" key="1">
    <citation type="journal article" date="2012" name="J. Bacteriol.">
        <title>Genome Sequence of the Protease-Producing Bacterium Rheinheimera nanhaiensis E407-8T, Isolated from Deep-Sea Sediment of the South China Sea.</title>
        <authorList>
            <person name="Zhang X.-Y."/>
            <person name="Zhang Y.-J."/>
            <person name="Qin Q.-L."/>
            <person name="Xie B.-B."/>
            <person name="Chen X.-L."/>
            <person name="Zhou B.-C."/>
            <person name="Zhang Y.-Z."/>
        </authorList>
    </citation>
    <scope>NUCLEOTIDE SEQUENCE [LARGE SCALE GENOMIC DNA]</scope>
    <source>
        <strain evidence="8 9">E407-8</strain>
    </source>
</reference>
<dbReference type="GO" id="GO:0009055">
    <property type="term" value="F:electron transfer activity"/>
    <property type="evidence" value="ECO:0007669"/>
    <property type="project" value="InterPro"/>
</dbReference>
<dbReference type="Pfam" id="PF01292">
    <property type="entry name" value="Ni_hydr_CYTB"/>
    <property type="match status" value="1"/>
</dbReference>
<keyword evidence="3 6" id="KW-0812">Transmembrane</keyword>
<evidence type="ECO:0000256" key="4">
    <source>
        <dbReference type="ARBA" id="ARBA00022989"/>
    </source>
</evidence>
<feature type="transmembrane region" description="Helical" evidence="6">
    <location>
        <begin position="40"/>
        <end position="58"/>
    </location>
</feature>
<dbReference type="Proteomes" id="UP000004374">
    <property type="component" value="Unassembled WGS sequence"/>
</dbReference>
<dbReference type="InterPro" id="IPR011577">
    <property type="entry name" value="Cyt_b561_bac/Ni-Hgenase"/>
</dbReference>
<gene>
    <name evidence="8" type="ORF">RNAN_1482</name>
</gene>
<dbReference type="GO" id="GO:0020037">
    <property type="term" value="F:heme binding"/>
    <property type="evidence" value="ECO:0007669"/>
    <property type="project" value="TreeGrafter"/>
</dbReference>
<evidence type="ECO:0000259" key="7">
    <source>
        <dbReference type="Pfam" id="PF01292"/>
    </source>
</evidence>
<dbReference type="InterPro" id="IPR051542">
    <property type="entry name" value="Hydrogenase_cytochrome"/>
</dbReference>
<dbReference type="GO" id="GO:0005886">
    <property type="term" value="C:plasma membrane"/>
    <property type="evidence" value="ECO:0007669"/>
    <property type="project" value="UniProtKB-SubCell"/>
</dbReference>
<comment type="subcellular location">
    <subcellularLocation>
        <location evidence="1">Cell membrane</location>
        <topology evidence="1">Multi-pass membrane protein</topology>
    </subcellularLocation>
</comment>
<protein>
    <submittedName>
        <fullName evidence="8">Cytochrome B561</fullName>
    </submittedName>
</protein>
<dbReference type="PANTHER" id="PTHR30485:SF2">
    <property type="entry name" value="BLL0597 PROTEIN"/>
    <property type="match status" value="1"/>
</dbReference>
<evidence type="ECO:0000313" key="9">
    <source>
        <dbReference type="Proteomes" id="UP000004374"/>
    </source>
</evidence>
<accession>I1DWT1</accession>
<dbReference type="OrthoDB" id="196472at2"/>
<comment type="caution">
    <text evidence="8">The sequence shown here is derived from an EMBL/GenBank/DDBJ whole genome shotgun (WGS) entry which is preliminary data.</text>
</comment>
<evidence type="ECO:0000313" key="8">
    <source>
        <dbReference type="EMBL" id="GAB58509.1"/>
    </source>
</evidence>
<evidence type="ECO:0000256" key="1">
    <source>
        <dbReference type="ARBA" id="ARBA00004651"/>
    </source>
</evidence>
<keyword evidence="4 6" id="KW-1133">Transmembrane helix</keyword>
<dbReference type="AlphaFoldDB" id="I1DWT1"/>
<keyword evidence="2" id="KW-1003">Cell membrane</keyword>
<feature type="transmembrane region" description="Helical" evidence="6">
    <location>
        <begin position="91"/>
        <end position="114"/>
    </location>
</feature>
<dbReference type="EMBL" id="BAFK01000006">
    <property type="protein sequence ID" value="GAB58509.1"/>
    <property type="molecule type" value="Genomic_DNA"/>
</dbReference>
<keyword evidence="9" id="KW-1185">Reference proteome</keyword>
<dbReference type="SUPFAM" id="SSF81342">
    <property type="entry name" value="Transmembrane di-heme cytochromes"/>
    <property type="match status" value="1"/>
</dbReference>
<name>I1DWT1_9GAMM</name>
<evidence type="ECO:0000256" key="5">
    <source>
        <dbReference type="ARBA" id="ARBA00023136"/>
    </source>
</evidence>
<dbReference type="RefSeq" id="WP_008220240.1">
    <property type="nucleotide sequence ID" value="NZ_BAFK01000006.1"/>
</dbReference>
<evidence type="ECO:0000256" key="6">
    <source>
        <dbReference type="SAM" id="Phobius"/>
    </source>
</evidence>
<evidence type="ECO:0000256" key="2">
    <source>
        <dbReference type="ARBA" id="ARBA00022475"/>
    </source>
</evidence>
<feature type="transmembrane region" description="Helical" evidence="6">
    <location>
        <begin position="190"/>
        <end position="207"/>
    </location>
</feature>
<dbReference type="PANTHER" id="PTHR30485">
    <property type="entry name" value="NI/FE-HYDROGENASE 1 B-TYPE CYTOCHROME SUBUNIT"/>
    <property type="match status" value="1"/>
</dbReference>
<sequence length="216" mass="24083">MSQPVKVWDFAVRFFHWSQLLLIAGLWYTGEEGLMAQHQLLAYTLLALIVARIVWGFVGSDTARFSRFAATPLQALRYLRRPYPVTGHNPASFYMIMLLIALVLLQLITGLATFDNSYLTDGPLVSVLPSAWVDVASAIHKININVLLAAIAVHIVAAIWHSLRRHNVLWVMLSGKDSQAGDVSPGLKHAGWFFLLVALLLTSLYFWQGAKLMALL</sequence>